<name>A0ABV3PCE3_9ACTN</name>
<keyword evidence="1" id="KW-1133">Transmembrane helix</keyword>
<feature type="transmembrane region" description="Helical" evidence="1">
    <location>
        <begin position="127"/>
        <end position="155"/>
    </location>
</feature>
<reference evidence="2 3" key="1">
    <citation type="submission" date="2024-07" db="EMBL/GenBank/DDBJ databases">
        <authorList>
            <person name="Thanompreechachai J."/>
            <person name="Duangmal K."/>
        </authorList>
    </citation>
    <scope>NUCLEOTIDE SEQUENCE [LARGE SCALE GENOMIC DNA]</scope>
    <source>
        <strain evidence="2 3">KCTC 19886</strain>
    </source>
</reference>
<feature type="transmembrane region" description="Helical" evidence="1">
    <location>
        <begin position="93"/>
        <end position="115"/>
    </location>
</feature>
<feature type="transmembrane region" description="Helical" evidence="1">
    <location>
        <begin position="61"/>
        <end position="81"/>
    </location>
</feature>
<dbReference type="RefSeq" id="WP_367640346.1">
    <property type="nucleotide sequence ID" value="NZ_JBFNQN010000015.1"/>
</dbReference>
<keyword evidence="1" id="KW-0812">Transmembrane</keyword>
<dbReference type="Proteomes" id="UP001555826">
    <property type="component" value="Unassembled WGS sequence"/>
</dbReference>
<evidence type="ECO:0000313" key="2">
    <source>
        <dbReference type="EMBL" id="MEW9267137.1"/>
    </source>
</evidence>
<evidence type="ECO:0000256" key="1">
    <source>
        <dbReference type="SAM" id="Phobius"/>
    </source>
</evidence>
<organism evidence="2 3">
    <name type="scientific">Kineococcus endophyticus</name>
    <dbReference type="NCBI Taxonomy" id="1181883"/>
    <lineage>
        <taxon>Bacteria</taxon>
        <taxon>Bacillati</taxon>
        <taxon>Actinomycetota</taxon>
        <taxon>Actinomycetes</taxon>
        <taxon>Kineosporiales</taxon>
        <taxon>Kineosporiaceae</taxon>
        <taxon>Kineococcus</taxon>
    </lineage>
</organism>
<gene>
    <name evidence="2" type="ORF">AB1207_20490</name>
</gene>
<evidence type="ECO:0008006" key="4">
    <source>
        <dbReference type="Google" id="ProtNLM"/>
    </source>
</evidence>
<sequence>MSLTTSLVITITMIVTTLLADRGVRPVGRGRVLRPLLIGGPIALYFASHVVTHGVGLAVEVAGAVAGLLLGLGAVSLARVGRDEATGEVVTRVGAGYLTFWIGACLLRFAVSYGAQHWFGQQWGTWLYLHGVAVQDIAAVIGNAIVFSVLGMLVARSAGIALRSRSVRTAEFALAR</sequence>
<protein>
    <recommendedName>
        <fullName evidence="4">DUF1453 domain-containing protein</fullName>
    </recommendedName>
</protein>
<comment type="caution">
    <text evidence="2">The sequence shown here is derived from an EMBL/GenBank/DDBJ whole genome shotgun (WGS) entry which is preliminary data.</text>
</comment>
<keyword evidence="3" id="KW-1185">Reference proteome</keyword>
<proteinExistence type="predicted"/>
<feature type="transmembrane region" description="Helical" evidence="1">
    <location>
        <begin position="36"/>
        <end position="55"/>
    </location>
</feature>
<dbReference type="EMBL" id="JBFNQN010000015">
    <property type="protein sequence ID" value="MEW9267137.1"/>
    <property type="molecule type" value="Genomic_DNA"/>
</dbReference>
<keyword evidence="1" id="KW-0472">Membrane</keyword>
<accession>A0ABV3PCE3</accession>
<evidence type="ECO:0000313" key="3">
    <source>
        <dbReference type="Proteomes" id="UP001555826"/>
    </source>
</evidence>